<evidence type="ECO:0000313" key="3">
    <source>
        <dbReference type="EMBL" id="OJT04787.1"/>
    </source>
</evidence>
<dbReference type="GO" id="GO:0004305">
    <property type="term" value="F:ethanolamine kinase activity"/>
    <property type="evidence" value="ECO:0007669"/>
    <property type="project" value="TreeGrafter"/>
</dbReference>
<evidence type="ECO:0000313" key="4">
    <source>
        <dbReference type="Proteomes" id="UP000184267"/>
    </source>
</evidence>
<dbReference type="Proteomes" id="UP000184267">
    <property type="component" value="Unassembled WGS sequence"/>
</dbReference>
<dbReference type="EMBL" id="MNAD01001519">
    <property type="protein sequence ID" value="OJT04787.1"/>
    <property type="molecule type" value="Genomic_DNA"/>
</dbReference>
<dbReference type="Gene3D" id="3.90.1200.10">
    <property type="match status" value="1"/>
</dbReference>
<dbReference type="Pfam" id="PF01633">
    <property type="entry name" value="Choline_kinase"/>
    <property type="match status" value="1"/>
</dbReference>
<dbReference type="AlphaFoldDB" id="A0A1M2VB88"/>
<organism evidence="3 4">
    <name type="scientific">Trametes pubescens</name>
    <name type="common">White-rot fungus</name>
    <dbReference type="NCBI Taxonomy" id="154538"/>
    <lineage>
        <taxon>Eukaryota</taxon>
        <taxon>Fungi</taxon>
        <taxon>Dikarya</taxon>
        <taxon>Basidiomycota</taxon>
        <taxon>Agaricomycotina</taxon>
        <taxon>Agaricomycetes</taxon>
        <taxon>Polyporales</taxon>
        <taxon>Polyporaceae</taxon>
        <taxon>Trametes</taxon>
    </lineage>
</organism>
<protein>
    <recommendedName>
        <fullName evidence="5">Choline kinase</fullName>
    </recommendedName>
</protein>
<reference evidence="3 4" key="1">
    <citation type="submission" date="2016-10" db="EMBL/GenBank/DDBJ databases">
        <title>Genome sequence of the basidiomycete white-rot fungus Trametes pubescens.</title>
        <authorList>
            <person name="Makela M.R."/>
            <person name="Granchi Z."/>
            <person name="Peng M."/>
            <person name="De Vries R.P."/>
            <person name="Grigoriev I."/>
            <person name="Riley R."/>
            <person name="Hilden K."/>
        </authorList>
    </citation>
    <scope>NUCLEOTIDE SEQUENCE [LARGE SCALE GENOMIC DNA]</scope>
    <source>
        <strain evidence="3 4">FBCC735</strain>
    </source>
</reference>
<dbReference type="GO" id="GO:0006646">
    <property type="term" value="P:phosphatidylethanolamine biosynthetic process"/>
    <property type="evidence" value="ECO:0007669"/>
    <property type="project" value="TreeGrafter"/>
</dbReference>
<dbReference type="InterPro" id="IPR011009">
    <property type="entry name" value="Kinase-like_dom_sf"/>
</dbReference>
<proteinExistence type="inferred from homology"/>
<dbReference type="PANTHER" id="PTHR22603:SF93">
    <property type="entry name" value="RE24176P"/>
    <property type="match status" value="1"/>
</dbReference>
<evidence type="ECO:0000256" key="1">
    <source>
        <dbReference type="ARBA" id="ARBA00038211"/>
    </source>
</evidence>
<feature type="region of interest" description="Disordered" evidence="2">
    <location>
        <begin position="1"/>
        <end position="39"/>
    </location>
</feature>
<dbReference type="CDD" id="cd05157">
    <property type="entry name" value="ETNK_euk"/>
    <property type="match status" value="1"/>
</dbReference>
<dbReference type="Gene3D" id="3.30.200.20">
    <property type="entry name" value="Phosphorylase Kinase, domain 1"/>
    <property type="match status" value="1"/>
</dbReference>
<dbReference type="GO" id="GO:0005737">
    <property type="term" value="C:cytoplasm"/>
    <property type="evidence" value="ECO:0007669"/>
    <property type="project" value="TreeGrafter"/>
</dbReference>
<keyword evidence="4" id="KW-1185">Reference proteome</keyword>
<sequence length="473" mass="52799">MSPTVGPDLAPSSSLAQFRPAGIPLNRRSSTSSSKSLPDNISIGTSPAYSASSLSIPFEDVDVDVVRVEGLRHANVRLEARRYKTAPFAEHLLQILHTIRTPSWSESEITPDRISIQKVSGSLTNAVYFVSCPPVPKTRTVLLRIYGPSSGTLISRPRELYTLHALSSRYHIGPRVYGTFENGRVEEYFDSTALTAADMRDPEVSAWIGARMAELHGVDINAVESEPPMPEGPDGEIQPTTKKSVKSWLPNAREVLSLPGAPTDVREALDLDRFQREWEQYVQWVSQKEKSERSSSPLVFSHNDAQYGNLLRLRTLKEGQPAHRQIIVVDFEYAAPNPAAYDIANHFHEWTADYHGPTPHLLDPARHPTREERRNFYRAYLTHTQSPLDAPAPPAAPALSPDALEAEMRALDEHVRVWSPASHAVWAVWGVVQAREFVEGQDGEPEFDYLGYAQCRMEGFRREICALGIQPVP</sequence>
<comment type="similarity">
    <text evidence="1">Belongs to the choline/ethanolamine kinase family.</text>
</comment>
<accession>A0A1M2VB88</accession>
<name>A0A1M2VB88_TRAPU</name>
<dbReference type="STRING" id="154538.A0A1M2VB88"/>
<dbReference type="PANTHER" id="PTHR22603">
    <property type="entry name" value="CHOLINE/ETHANOALAMINE KINASE"/>
    <property type="match status" value="1"/>
</dbReference>
<dbReference type="SUPFAM" id="SSF56112">
    <property type="entry name" value="Protein kinase-like (PK-like)"/>
    <property type="match status" value="1"/>
</dbReference>
<evidence type="ECO:0008006" key="5">
    <source>
        <dbReference type="Google" id="ProtNLM"/>
    </source>
</evidence>
<comment type="caution">
    <text evidence="3">The sequence shown here is derived from an EMBL/GenBank/DDBJ whole genome shotgun (WGS) entry which is preliminary data.</text>
</comment>
<gene>
    <name evidence="3" type="ORF">TRAPUB_4581</name>
</gene>
<dbReference type="OMA" id="IETSIDY"/>
<dbReference type="OrthoDB" id="10267235at2759"/>
<dbReference type="GO" id="GO:0004103">
    <property type="term" value="F:choline kinase activity"/>
    <property type="evidence" value="ECO:0007669"/>
    <property type="project" value="TreeGrafter"/>
</dbReference>
<evidence type="ECO:0000256" key="2">
    <source>
        <dbReference type="SAM" id="MobiDB-lite"/>
    </source>
</evidence>